<dbReference type="Proteomes" id="UP000078046">
    <property type="component" value="Unassembled WGS sequence"/>
</dbReference>
<dbReference type="GO" id="GO:0005694">
    <property type="term" value="C:chromosome"/>
    <property type="evidence" value="ECO:0007669"/>
    <property type="project" value="UniProtKB-SubCell"/>
</dbReference>
<proteinExistence type="predicted"/>
<comment type="subcellular location">
    <subcellularLocation>
        <location evidence="1">Chromosome</location>
    </subcellularLocation>
</comment>
<reference evidence="4 5" key="1">
    <citation type="submission" date="2016-04" db="EMBL/GenBank/DDBJ databases">
        <title>The genome of Intoshia linei affirms orthonectids as highly simplified spiralians.</title>
        <authorList>
            <person name="Mikhailov K.V."/>
            <person name="Slusarev G.S."/>
            <person name="Nikitin M.A."/>
            <person name="Logacheva M.D."/>
            <person name="Penin A."/>
            <person name="Aleoshin V."/>
            <person name="Panchin Y.V."/>
        </authorList>
    </citation>
    <scope>NUCLEOTIDE SEQUENCE [LARGE SCALE GENOMIC DNA]</scope>
    <source>
        <strain evidence="4">Intl2013</strain>
        <tissue evidence="4">Whole animal</tissue>
    </source>
</reference>
<dbReference type="InterPro" id="IPR000253">
    <property type="entry name" value="FHA_dom"/>
</dbReference>
<feature type="domain" description="FHA" evidence="3">
    <location>
        <begin position="28"/>
        <end position="76"/>
    </location>
</feature>
<evidence type="ECO:0000256" key="1">
    <source>
        <dbReference type="ARBA" id="ARBA00004286"/>
    </source>
</evidence>
<sequence length="604" mass="70572">MVNTFKKKYAILKCIDDGKIWKIEIGINQIGRSEECKIKLIKKEISRLHAKIEYDEDYYLYDLGSKNFTLINGKKLKPNYSYKLNNDVNLTFGITNCKFSLVLEKYFESFKNIYVDNEMNNTFVKKKLPFNKSDSIKCGDMDITVKCNKELCSVDTVNDSENSDDGIILSSQNDYMSSEMKSFSDHLPLKNMRNYELFAQLFETDSNSNFGTRKDKFEKIDDTKTNSNQKHCNNLKKLHFIKTNKDELNFKSVKSQCFDVSDIYSNDCEKENEIERKKKDSQNIDKYIENESVKNDCRVSNSSIISESVEEPKKQNESTAQSMYQTEDIYSFAQFRIDNSVPDDESFDTGVRYGEFIDSLLSRQELALVHNKHENMNLNTTEPVNTNLNCENIKSIESEPVKLNMIKIFEKDVKFDSTCISKMSYTERRKIAKKEYYFQKSVDKWVEGTVKRKFINEFKFEPVDKKIKVEENIIQKNKSQYTKINSNILKKRKCRQDFKSQNLNLIDNVNLSLIHIKELNCVKNLREPFGNEYSISFSGFNNYKFHEMVKKLGGIIKEANDCIYLVIDKGARTENFLICVIRGCFIVTSDWIIESEKAGFFLNH</sequence>
<dbReference type="PROSITE" id="PS50006">
    <property type="entry name" value="FHA_DOMAIN"/>
    <property type="match status" value="1"/>
</dbReference>
<comment type="caution">
    <text evidence="4">The sequence shown here is derived from an EMBL/GenBank/DDBJ whole genome shotgun (WGS) entry which is preliminary data.</text>
</comment>
<dbReference type="SUPFAM" id="SSF49879">
    <property type="entry name" value="SMAD/FHA domain"/>
    <property type="match status" value="1"/>
</dbReference>
<dbReference type="Gene3D" id="2.60.200.20">
    <property type="match status" value="1"/>
</dbReference>
<dbReference type="Pfam" id="PF00498">
    <property type="entry name" value="FHA"/>
    <property type="match status" value="1"/>
</dbReference>
<evidence type="ECO:0000313" key="4">
    <source>
        <dbReference type="EMBL" id="OAF65207.1"/>
    </source>
</evidence>
<keyword evidence="5" id="KW-1185">Reference proteome</keyword>
<dbReference type="SMART" id="SM00240">
    <property type="entry name" value="FHA"/>
    <property type="match status" value="1"/>
</dbReference>
<organism evidence="4 5">
    <name type="scientific">Intoshia linei</name>
    <dbReference type="NCBI Taxonomy" id="1819745"/>
    <lineage>
        <taxon>Eukaryota</taxon>
        <taxon>Metazoa</taxon>
        <taxon>Spiralia</taxon>
        <taxon>Lophotrochozoa</taxon>
        <taxon>Mesozoa</taxon>
        <taxon>Orthonectida</taxon>
        <taxon>Rhopaluridae</taxon>
        <taxon>Intoshia</taxon>
    </lineage>
</organism>
<protein>
    <recommendedName>
        <fullName evidence="3">FHA domain-containing protein</fullName>
    </recommendedName>
</protein>
<dbReference type="OrthoDB" id="2384350at2759"/>
<dbReference type="AlphaFoldDB" id="A0A177AT56"/>
<dbReference type="InterPro" id="IPR008984">
    <property type="entry name" value="SMAD_FHA_dom_sf"/>
</dbReference>
<dbReference type="Gene3D" id="3.40.50.10190">
    <property type="entry name" value="BRCT domain"/>
    <property type="match status" value="1"/>
</dbReference>
<name>A0A177AT56_9BILA</name>
<evidence type="ECO:0000259" key="3">
    <source>
        <dbReference type="PROSITE" id="PS50006"/>
    </source>
</evidence>
<dbReference type="CDD" id="cd17744">
    <property type="entry name" value="BRCT_MDC1_rpt1"/>
    <property type="match status" value="1"/>
</dbReference>
<dbReference type="InterPro" id="IPR036420">
    <property type="entry name" value="BRCT_dom_sf"/>
</dbReference>
<accession>A0A177AT56</accession>
<evidence type="ECO:0000256" key="2">
    <source>
        <dbReference type="ARBA" id="ARBA00022454"/>
    </source>
</evidence>
<feature type="non-terminal residue" evidence="4">
    <location>
        <position position="604"/>
    </location>
</feature>
<evidence type="ECO:0000313" key="5">
    <source>
        <dbReference type="Proteomes" id="UP000078046"/>
    </source>
</evidence>
<gene>
    <name evidence="4" type="ORF">A3Q56_07059</name>
</gene>
<dbReference type="EMBL" id="LWCA01001396">
    <property type="protein sequence ID" value="OAF65207.1"/>
    <property type="molecule type" value="Genomic_DNA"/>
</dbReference>
<keyword evidence="2" id="KW-0158">Chromosome</keyword>
<dbReference type="SUPFAM" id="SSF52113">
    <property type="entry name" value="BRCT domain"/>
    <property type="match status" value="1"/>
</dbReference>